<protein>
    <submittedName>
        <fullName evidence="2">Uncharacterized protein</fullName>
    </submittedName>
</protein>
<dbReference type="Proteomes" id="UP000230922">
    <property type="component" value="Unassembled WGS sequence"/>
</dbReference>
<evidence type="ECO:0000313" key="3">
    <source>
        <dbReference type="Proteomes" id="UP000230922"/>
    </source>
</evidence>
<dbReference type="EMBL" id="PFAK01000047">
    <property type="protein sequence ID" value="PIR96091.1"/>
    <property type="molecule type" value="Genomic_DNA"/>
</dbReference>
<accession>A0A2H0VAK5</accession>
<comment type="caution">
    <text evidence="2">The sequence shown here is derived from an EMBL/GenBank/DDBJ whole genome shotgun (WGS) entry which is preliminary data.</text>
</comment>
<keyword evidence="1" id="KW-0472">Membrane</keyword>
<name>A0A2H0VAK5_9BACT</name>
<evidence type="ECO:0000256" key="1">
    <source>
        <dbReference type="SAM" id="Phobius"/>
    </source>
</evidence>
<dbReference type="AlphaFoldDB" id="A0A2H0VAK5"/>
<reference evidence="3" key="1">
    <citation type="submission" date="2017-09" db="EMBL/GenBank/DDBJ databases">
        <title>Depth-based differentiation of microbial function through sediment-hosted aquifers and enrichment of novel symbionts in the deep terrestrial subsurface.</title>
        <authorList>
            <person name="Probst A.J."/>
            <person name="Ladd B."/>
            <person name="Jarett J.K."/>
            <person name="Geller-Mcgrath D.E."/>
            <person name="Sieber C.M.K."/>
            <person name="Emerson J.B."/>
            <person name="Anantharaman K."/>
            <person name="Thomas B.C."/>
            <person name="Malmstrom R."/>
            <person name="Stieglmeier M."/>
            <person name="Klingl A."/>
            <person name="Woyke T."/>
            <person name="Ryan C.M."/>
            <person name="Banfield J.F."/>
        </authorList>
    </citation>
    <scope>NUCLEOTIDE SEQUENCE [LARGE SCALE GENOMIC DNA]</scope>
</reference>
<sequence length="100" mass="11823">MANIPKIEIKDLLKRLEKFKKNLGLVFWLIFIVLLFFELITVKTLVGQILDSYKDPDFVIKDKGVRLDFEGYNRVVDRINSGQRFRVEDRIEYNPFGQGQ</sequence>
<keyword evidence="1" id="KW-0812">Transmembrane</keyword>
<organism evidence="2 3">
    <name type="scientific">Candidatus Doudnabacteria bacterium CG10_big_fil_rev_8_21_14_0_10_42_18</name>
    <dbReference type="NCBI Taxonomy" id="1974552"/>
    <lineage>
        <taxon>Bacteria</taxon>
        <taxon>Candidatus Doudnaibacteriota</taxon>
    </lineage>
</organism>
<feature type="transmembrane region" description="Helical" evidence="1">
    <location>
        <begin position="23"/>
        <end position="42"/>
    </location>
</feature>
<evidence type="ECO:0000313" key="2">
    <source>
        <dbReference type="EMBL" id="PIR96091.1"/>
    </source>
</evidence>
<proteinExistence type="predicted"/>
<keyword evidence="1" id="KW-1133">Transmembrane helix</keyword>
<gene>
    <name evidence="2" type="ORF">COT92_02920</name>
</gene>